<keyword evidence="6" id="KW-0998">Cell outer membrane</keyword>
<dbReference type="SUPFAM" id="SSF56935">
    <property type="entry name" value="Porins"/>
    <property type="match status" value="1"/>
</dbReference>
<comment type="subcellular location">
    <subcellularLocation>
        <location evidence="1">Cell outer membrane</location>
        <topology evidence="1">Multi-pass membrane protein</topology>
    </subcellularLocation>
</comment>
<keyword evidence="9" id="KW-0645">Protease</keyword>
<dbReference type="InterPro" id="IPR008969">
    <property type="entry name" value="CarboxyPept-like_regulatory"/>
</dbReference>
<evidence type="ECO:0000256" key="4">
    <source>
        <dbReference type="ARBA" id="ARBA00022692"/>
    </source>
</evidence>
<dbReference type="InterPro" id="IPR039426">
    <property type="entry name" value="TonB-dep_rcpt-like"/>
</dbReference>
<dbReference type="AlphaFoldDB" id="A0AAU7DJ63"/>
<dbReference type="GO" id="GO:0004180">
    <property type="term" value="F:carboxypeptidase activity"/>
    <property type="evidence" value="ECO:0007669"/>
    <property type="project" value="UniProtKB-KW"/>
</dbReference>
<gene>
    <name evidence="9" type="ORF">P8935_24590</name>
</gene>
<keyword evidence="5" id="KW-0472">Membrane</keyword>
<feature type="chain" id="PRO_5043481706" evidence="7">
    <location>
        <begin position="28"/>
        <end position="1153"/>
    </location>
</feature>
<keyword evidence="9" id="KW-0121">Carboxypeptidase</keyword>
<dbReference type="Pfam" id="PF25183">
    <property type="entry name" value="OMP_b-brl_4"/>
    <property type="match status" value="1"/>
</dbReference>
<dbReference type="InterPro" id="IPR057601">
    <property type="entry name" value="Oar-like_b-barrel"/>
</dbReference>
<dbReference type="Pfam" id="PF13620">
    <property type="entry name" value="CarboxypepD_reg"/>
    <property type="match status" value="1"/>
</dbReference>
<evidence type="ECO:0000259" key="8">
    <source>
        <dbReference type="Pfam" id="PF25183"/>
    </source>
</evidence>
<reference evidence="9" key="1">
    <citation type="submission" date="2023-03" db="EMBL/GenBank/DDBJ databases">
        <title>Edaphobacter sp.</title>
        <authorList>
            <person name="Huber K.J."/>
            <person name="Papendorf J."/>
            <person name="Pilke C."/>
            <person name="Bunk B."/>
            <person name="Sproeer C."/>
            <person name="Pester M."/>
        </authorList>
    </citation>
    <scope>NUCLEOTIDE SEQUENCE</scope>
    <source>
        <strain evidence="9">DSM 110680</strain>
    </source>
</reference>
<dbReference type="GO" id="GO:0044718">
    <property type="term" value="P:siderophore transmembrane transport"/>
    <property type="evidence" value="ECO:0007669"/>
    <property type="project" value="TreeGrafter"/>
</dbReference>
<protein>
    <submittedName>
        <fullName evidence="9">Carboxypeptidase regulatory-like domain-containing protein</fullName>
    </submittedName>
</protein>
<dbReference type="Gene3D" id="2.40.170.20">
    <property type="entry name" value="TonB-dependent receptor, beta-barrel domain"/>
    <property type="match status" value="1"/>
</dbReference>
<dbReference type="GO" id="GO:0015344">
    <property type="term" value="F:siderophore uptake transmembrane transporter activity"/>
    <property type="evidence" value="ECO:0007669"/>
    <property type="project" value="TreeGrafter"/>
</dbReference>
<evidence type="ECO:0000256" key="6">
    <source>
        <dbReference type="ARBA" id="ARBA00023237"/>
    </source>
</evidence>
<sequence length="1153" mass="123231">MAIFSLVPNWRALAQRFLLITCLFALASTATIAQSTYGSILGTVHDASGAAIQGAQVTLTNAGTAATRTEATDAGGNYAFRNIDVGLYKIAISAQGFQPQTMSGIELTARETRRADATMRIGGEVQTVVVDDTNSVPVITTDVSNLAETKIGDELVNLPVAIYSRSTGSTSPISTLTTEAGVQTDDSGNLAVLGTTAALLSVTVDGISSVGVEYSGPVNEMFPSFNSIEEIRVSESNNNAEFSGVADITTVSKAGTLHYHGGLFENHENTAFNANNPFTLAKPKIIMNDFGGTLGGPLHIKPLFSKQSPGFFFISYEGLRLPRETPIVLSVPSVDMRNGNLTDYLAGQGISAIYEPDGVTPIDPAHVPVSAISGSLLGALMPMPNFGPATAYANNYQINFPSPISSNQGDVRLDKNVSDKQSMFARFSYKNRQVITAPSAQCTFTYCAEAGSPLQGGYNTPEIDEGLTFAHNYVFKPNLLNEFRAGFNEQHTSETQSYSTTSLLTQTGITAVPQPDTEWSEAPQVLINGFMSTGAGNPGVQRGQIIEALDNVTWTKGKHALKFGADFKRLADHDDNVFGNYRSGWYVFDGSSSVGTAIGDPYTAFLLGYPDYTEVSTTNNPTMDGLGYSYAFYGQDDWHVTPNLTLNLGLRYELHPPLRETHQNTAAFMPDWTGVGTDGTTQVSGAVVVSNAKALADASPDLETAIAPTPILTAAQAGIPSVLRYTDHTDLGPRIGFAWRPYGKDTTVLRGGWGRFIESPLGFSLVSGWAVASSNVGTYNQGYQADGVTPVLSFPDPFDSSAVSSTGTAGFYYAFPIHYKDPTVQQWNLTLEQDLGHKIGMRLSYSGSHGSNLEAMVDLNQVQPNTIGYTAASANLPYPDWSIIQSVTNLAESNYSSGTVEFSRHGGNGLTFDSSYTWTKDLSDAGGAAPNAFAVAGGTYLTTRFHPGLDYGNVIYDRKHRFLTTWLYDLPFGRGKRWMSSGGVINGVLGDWELAGVTVLQSGPFLTPYQQSVDPANTNILTTVGQARPDQLSGVSVYAPQRTTTQWLNPAAFPYLNLQNPDGTGIGRFGNAPVGGVVGPGTANFSLSLMKSVALREKAKLQLSVEAANVFNHRNYEPPNMQVDSSGFGSITALQTAEGAGPRSLELTGRIVF</sequence>
<dbReference type="InterPro" id="IPR036942">
    <property type="entry name" value="Beta-barrel_TonB_sf"/>
</dbReference>
<keyword evidence="9" id="KW-0378">Hydrolase</keyword>
<feature type="signal peptide" evidence="7">
    <location>
        <begin position="1"/>
        <end position="27"/>
    </location>
</feature>
<keyword evidence="4" id="KW-0812">Transmembrane</keyword>
<evidence type="ECO:0000256" key="3">
    <source>
        <dbReference type="ARBA" id="ARBA00022452"/>
    </source>
</evidence>
<dbReference type="PANTHER" id="PTHR30069:SF46">
    <property type="entry name" value="OAR PROTEIN"/>
    <property type="match status" value="1"/>
</dbReference>
<feature type="domain" description="TonB-dependent transporter Oar-like beta-barrel" evidence="8">
    <location>
        <begin position="251"/>
        <end position="1136"/>
    </location>
</feature>
<name>A0AAU7DJ63_9BACT</name>
<evidence type="ECO:0000256" key="5">
    <source>
        <dbReference type="ARBA" id="ARBA00023136"/>
    </source>
</evidence>
<evidence type="ECO:0000256" key="7">
    <source>
        <dbReference type="SAM" id="SignalP"/>
    </source>
</evidence>
<dbReference type="Gene3D" id="2.60.40.1120">
    <property type="entry name" value="Carboxypeptidase-like, regulatory domain"/>
    <property type="match status" value="1"/>
</dbReference>
<dbReference type="RefSeq" id="WP_348262954.1">
    <property type="nucleotide sequence ID" value="NZ_CP121196.1"/>
</dbReference>
<dbReference type="EMBL" id="CP121196">
    <property type="protein sequence ID" value="XBH17729.1"/>
    <property type="molecule type" value="Genomic_DNA"/>
</dbReference>
<evidence type="ECO:0000256" key="1">
    <source>
        <dbReference type="ARBA" id="ARBA00004571"/>
    </source>
</evidence>
<accession>A0AAU7DJ63</accession>
<keyword evidence="3" id="KW-1134">Transmembrane beta strand</keyword>
<keyword evidence="2" id="KW-0813">Transport</keyword>
<dbReference type="SUPFAM" id="SSF49464">
    <property type="entry name" value="Carboxypeptidase regulatory domain-like"/>
    <property type="match status" value="1"/>
</dbReference>
<dbReference type="GO" id="GO:0009279">
    <property type="term" value="C:cell outer membrane"/>
    <property type="evidence" value="ECO:0007669"/>
    <property type="project" value="UniProtKB-SubCell"/>
</dbReference>
<keyword evidence="7" id="KW-0732">Signal</keyword>
<organism evidence="9">
    <name type="scientific">Telmatobacter sp. DSM 110680</name>
    <dbReference type="NCBI Taxonomy" id="3036704"/>
    <lineage>
        <taxon>Bacteria</taxon>
        <taxon>Pseudomonadati</taxon>
        <taxon>Acidobacteriota</taxon>
        <taxon>Terriglobia</taxon>
        <taxon>Terriglobales</taxon>
        <taxon>Acidobacteriaceae</taxon>
        <taxon>Telmatobacter</taxon>
    </lineage>
</organism>
<proteinExistence type="predicted"/>
<dbReference type="PANTHER" id="PTHR30069">
    <property type="entry name" value="TONB-DEPENDENT OUTER MEMBRANE RECEPTOR"/>
    <property type="match status" value="1"/>
</dbReference>
<evidence type="ECO:0000313" key="9">
    <source>
        <dbReference type="EMBL" id="XBH17729.1"/>
    </source>
</evidence>
<evidence type="ECO:0000256" key="2">
    <source>
        <dbReference type="ARBA" id="ARBA00022448"/>
    </source>
</evidence>